<proteinExistence type="predicted"/>
<dbReference type="Proteomes" id="UP000231143">
    <property type="component" value="Unassembled WGS sequence"/>
</dbReference>
<feature type="transmembrane region" description="Helical" evidence="2">
    <location>
        <begin position="158"/>
        <end position="178"/>
    </location>
</feature>
<reference evidence="3 4" key="1">
    <citation type="submission" date="2017-09" db="EMBL/GenBank/DDBJ databases">
        <title>Depth-based differentiation of microbial function through sediment-hosted aquifers and enrichment of novel symbionts in the deep terrestrial subsurface.</title>
        <authorList>
            <person name="Probst A.J."/>
            <person name="Ladd B."/>
            <person name="Jarett J.K."/>
            <person name="Geller-Mcgrath D.E."/>
            <person name="Sieber C.M."/>
            <person name="Emerson J.B."/>
            <person name="Anantharaman K."/>
            <person name="Thomas B.C."/>
            <person name="Malmstrom R."/>
            <person name="Stieglmeier M."/>
            <person name="Klingl A."/>
            <person name="Woyke T."/>
            <person name="Ryan C.M."/>
            <person name="Banfield J.F."/>
        </authorList>
    </citation>
    <scope>NUCLEOTIDE SEQUENCE [LARGE SCALE GENOMIC DNA]</scope>
    <source>
        <strain evidence="3">CG22_combo_CG10-13_8_21_14_all_36_13</strain>
    </source>
</reference>
<evidence type="ECO:0000256" key="1">
    <source>
        <dbReference type="SAM" id="MobiDB-lite"/>
    </source>
</evidence>
<feature type="region of interest" description="Disordered" evidence="1">
    <location>
        <begin position="85"/>
        <end position="111"/>
    </location>
</feature>
<evidence type="ECO:0000313" key="3">
    <source>
        <dbReference type="EMBL" id="PIP87359.1"/>
    </source>
</evidence>
<evidence type="ECO:0000313" key="4">
    <source>
        <dbReference type="Proteomes" id="UP000231143"/>
    </source>
</evidence>
<evidence type="ECO:0000256" key="2">
    <source>
        <dbReference type="SAM" id="Phobius"/>
    </source>
</evidence>
<protein>
    <submittedName>
        <fullName evidence="3">Uncharacterized protein</fullName>
    </submittedName>
</protein>
<gene>
    <name evidence="3" type="ORF">COW81_00570</name>
</gene>
<accession>A0A2H0E087</accession>
<dbReference type="EMBL" id="PCTT01000008">
    <property type="protein sequence ID" value="PIP87359.1"/>
    <property type="molecule type" value="Genomic_DNA"/>
</dbReference>
<keyword evidence="2" id="KW-0472">Membrane</keyword>
<keyword evidence="2" id="KW-0812">Transmembrane</keyword>
<sequence length="321" mass="35081">MVPNELLEYVKLSFARGTSTDSIYSTLMSQGGWTREDIDQAFLVAFPGVPEKTEVKQEVSKSASASAPALEPKPVSDVVQTPLQTNPTQIKPENPATNTQTQIPKSHTITSNSNPVITPYAQVQKQNDAFAQNMAQQKQDIRLSKSGGGMMRTILKTLLILVVVASLCVGGYFAYGYFTKDKINVMPDNSGIDVGAKDDTTTDLGLDVATTTDYTVENLEIDSSSDVKINMLKIYEESIIYYKENNESYLDLCKSSEVASVLGEVSVASDGYVPCVDADDFWVASSILSTNENQWWCVDYTGVSRAISTNITPQSTRCPDK</sequence>
<organism evidence="3 4">
    <name type="scientific">Candidatus Campbellbacteria bacterium CG22_combo_CG10-13_8_21_14_all_36_13</name>
    <dbReference type="NCBI Taxonomy" id="1974529"/>
    <lineage>
        <taxon>Bacteria</taxon>
        <taxon>Candidatus Campbelliibacteriota</taxon>
    </lineage>
</organism>
<keyword evidence="2" id="KW-1133">Transmembrane helix</keyword>
<name>A0A2H0E087_9BACT</name>
<comment type="caution">
    <text evidence="3">The sequence shown here is derived from an EMBL/GenBank/DDBJ whole genome shotgun (WGS) entry which is preliminary data.</text>
</comment>
<dbReference type="AlphaFoldDB" id="A0A2H0E087"/>